<evidence type="ECO:0008006" key="2">
    <source>
        <dbReference type="Google" id="ProtNLM"/>
    </source>
</evidence>
<gene>
    <name evidence="1" type="ORF">LCGC14_2018950</name>
</gene>
<organism evidence="1">
    <name type="scientific">marine sediment metagenome</name>
    <dbReference type="NCBI Taxonomy" id="412755"/>
    <lineage>
        <taxon>unclassified sequences</taxon>
        <taxon>metagenomes</taxon>
        <taxon>ecological metagenomes</taxon>
    </lineage>
</organism>
<name>A0A0F9EYC8_9ZZZZ</name>
<dbReference type="Pfam" id="PF06245">
    <property type="entry name" value="DUF1015"/>
    <property type="match status" value="1"/>
</dbReference>
<dbReference type="EMBL" id="LAZR01023286">
    <property type="protein sequence ID" value="KKL79029.1"/>
    <property type="molecule type" value="Genomic_DNA"/>
</dbReference>
<reference evidence="1" key="1">
    <citation type="journal article" date="2015" name="Nature">
        <title>Complex archaea that bridge the gap between prokaryotes and eukaryotes.</title>
        <authorList>
            <person name="Spang A."/>
            <person name="Saw J.H."/>
            <person name="Jorgensen S.L."/>
            <person name="Zaremba-Niedzwiedzka K."/>
            <person name="Martijn J."/>
            <person name="Lind A.E."/>
            <person name="van Eijk R."/>
            <person name="Schleper C."/>
            <person name="Guy L."/>
            <person name="Ettema T.J."/>
        </authorList>
    </citation>
    <scope>NUCLEOTIDE SEQUENCE</scope>
</reference>
<dbReference type="InterPro" id="IPR008323">
    <property type="entry name" value="UCP033563"/>
</dbReference>
<dbReference type="PANTHER" id="PTHR36454:SF1">
    <property type="entry name" value="DUF1015 DOMAIN-CONTAINING PROTEIN"/>
    <property type="match status" value="1"/>
</dbReference>
<sequence>MITVLPFKGIRYNTEKIKDISKVITPPYDIISEEERDRYYDLHPNNIIRLILGKDFPDDNQSVNKYTRAAGYFDTWREENILIQDTEPAIYVYAQEFTLFNKKYVRKGFISLVKLENFETGQIYPHEQTLAKPKEDRLKLMQSCNANFSQVFAFFEDENSKISNILHKVYEGDSGTSITPEVDFTDGFGVKNLLWVIKDNKIIEDISSLMKNRALFIADGHHRYETALFYRDMIRSNEGSPNSNGNIPSDYVMMMCVSMEDPGLQILPTHRLARNIKT</sequence>
<evidence type="ECO:0000313" key="1">
    <source>
        <dbReference type="EMBL" id="KKL79029.1"/>
    </source>
</evidence>
<protein>
    <recommendedName>
        <fullName evidence="2">DUF1015 domain-containing protein</fullName>
    </recommendedName>
</protein>
<dbReference type="AlphaFoldDB" id="A0A0F9EYC8"/>
<proteinExistence type="predicted"/>
<accession>A0A0F9EYC8</accession>
<comment type="caution">
    <text evidence="1">The sequence shown here is derived from an EMBL/GenBank/DDBJ whole genome shotgun (WGS) entry which is preliminary data.</text>
</comment>
<dbReference type="PANTHER" id="PTHR36454">
    <property type="entry name" value="LMO2823 PROTEIN"/>
    <property type="match status" value="1"/>
</dbReference>